<evidence type="ECO:0000313" key="3">
    <source>
        <dbReference type="Proteomes" id="UP000001861"/>
    </source>
</evidence>
<proteinExistence type="predicted"/>
<feature type="compositionally biased region" description="Polar residues" evidence="1">
    <location>
        <begin position="42"/>
        <end position="56"/>
    </location>
</feature>
<name>A8PAR1_COPC7</name>
<evidence type="ECO:0000313" key="2">
    <source>
        <dbReference type="EMBL" id="EAU81817.1"/>
    </source>
</evidence>
<dbReference type="Proteomes" id="UP000001861">
    <property type="component" value="Unassembled WGS sequence"/>
</dbReference>
<gene>
    <name evidence="2" type="ORF">CC1G_10420</name>
</gene>
<dbReference type="EMBL" id="AACS02000002">
    <property type="protein sequence ID" value="EAU81817.1"/>
    <property type="molecule type" value="Genomic_DNA"/>
</dbReference>
<dbReference type="VEuPathDB" id="FungiDB:CC1G_10420"/>
<evidence type="ECO:0000256" key="1">
    <source>
        <dbReference type="SAM" id="MobiDB-lite"/>
    </source>
</evidence>
<keyword evidence="3" id="KW-1185">Reference proteome</keyword>
<dbReference type="AlphaFoldDB" id="A8PAR1"/>
<protein>
    <submittedName>
        <fullName evidence="2">Uncharacterized protein</fullName>
    </submittedName>
</protein>
<accession>A8PAR1</accession>
<comment type="caution">
    <text evidence="2">The sequence shown here is derived from an EMBL/GenBank/DDBJ whole genome shotgun (WGS) entry which is preliminary data.</text>
</comment>
<sequence length="182" mass="19549">MTGNAHNTPEPVLDKVDSSAPVANEHQGTVGADHVSADKNEVGSQADVSSRASSVNLPRPGHGQRSKSTAGKAPKLSKKRAYIQRSHFPMLENRRRDRQLAARAAGYAAIARSKHRSIVSRLEQLSNTLLVIDNVLNDGDRNDSDKIDHALALIEQEIGGHCLWDSGDSDCVSLGGIHSDSD</sequence>
<organism evidence="2 3">
    <name type="scientific">Coprinopsis cinerea (strain Okayama-7 / 130 / ATCC MYA-4618 / FGSC 9003)</name>
    <name type="common">Inky cap fungus</name>
    <name type="synonym">Hormographiella aspergillata</name>
    <dbReference type="NCBI Taxonomy" id="240176"/>
    <lineage>
        <taxon>Eukaryota</taxon>
        <taxon>Fungi</taxon>
        <taxon>Dikarya</taxon>
        <taxon>Basidiomycota</taxon>
        <taxon>Agaricomycotina</taxon>
        <taxon>Agaricomycetes</taxon>
        <taxon>Agaricomycetidae</taxon>
        <taxon>Agaricales</taxon>
        <taxon>Agaricineae</taxon>
        <taxon>Psathyrellaceae</taxon>
        <taxon>Coprinopsis</taxon>
    </lineage>
</organism>
<reference evidence="2 3" key="1">
    <citation type="journal article" date="2010" name="Proc. Natl. Acad. Sci. U.S.A.">
        <title>Insights into evolution of multicellular fungi from the assembled chromosomes of the mushroom Coprinopsis cinerea (Coprinus cinereus).</title>
        <authorList>
            <person name="Stajich J.E."/>
            <person name="Wilke S.K."/>
            <person name="Ahren D."/>
            <person name="Au C.H."/>
            <person name="Birren B.W."/>
            <person name="Borodovsky M."/>
            <person name="Burns C."/>
            <person name="Canback B."/>
            <person name="Casselton L.A."/>
            <person name="Cheng C.K."/>
            <person name="Deng J."/>
            <person name="Dietrich F.S."/>
            <person name="Fargo D.C."/>
            <person name="Farman M.L."/>
            <person name="Gathman A.C."/>
            <person name="Goldberg J."/>
            <person name="Guigo R."/>
            <person name="Hoegger P.J."/>
            <person name="Hooker J.B."/>
            <person name="Huggins A."/>
            <person name="James T.Y."/>
            <person name="Kamada T."/>
            <person name="Kilaru S."/>
            <person name="Kodira C."/>
            <person name="Kues U."/>
            <person name="Kupfer D."/>
            <person name="Kwan H.S."/>
            <person name="Lomsadze A."/>
            <person name="Li W."/>
            <person name="Lilly W.W."/>
            <person name="Ma L.J."/>
            <person name="Mackey A.J."/>
            <person name="Manning G."/>
            <person name="Martin F."/>
            <person name="Muraguchi H."/>
            <person name="Natvig D.O."/>
            <person name="Palmerini H."/>
            <person name="Ramesh M.A."/>
            <person name="Rehmeyer C.J."/>
            <person name="Roe B.A."/>
            <person name="Shenoy N."/>
            <person name="Stanke M."/>
            <person name="Ter-Hovhannisyan V."/>
            <person name="Tunlid A."/>
            <person name="Velagapudi R."/>
            <person name="Vision T.J."/>
            <person name="Zeng Q."/>
            <person name="Zolan M.E."/>
            <person name="Pukkila P.J."/>
        </authorList>
    </citation>
    <scope>NUCLEOTIDE SEQUENCE [LARGE SCALE GENOMIC DNA]</scope>
    <source>
        <strain evidence="3">Okayama-7 / 130 / ATCC MYA-4618 / FGSC 9003</strain>
    </source>
</reference>
<dbReference type="InParanoid" id="A8PAR1"/>
<dbReference type="KEGG" id="cci:CC1G_10420"/>
<dbReference type="RefSeq" id="XP_001840036.1">
    <property type="nucleotide sequence ID" value="XM_001839984.1"/>
</dbReference>
<feature type="region of interest" description="Disordered" evidence="1">
    <location>
        <begin position="1"/>
        <end position="79"/>
    </location>
</feature>
<dbReference type="GeneID" id="6016659"/>